<dbReference type="Gene3D" id="4.10.240.10">
    <property type="entry name" value="Zn(2)-C6 fungal-type DNA-binding domain"/>
    <property type="match status" value="1"/>
</dbReference>
<evidence type="ECO:0000256" key="3">
    <source>
        <dbReference type="ARBA" id="ARBA00023242"/>
    </source>
</evidence>
<dbReference type="SMART" id="SM00066">
    <property type="entry name" value="GAL4"/>
    <property type="match status" value="1"/>
</dbReference>
<dbReference type="InterPro" id="IPR001138">
    <property type="entry name" value="Zn2Cys6_DnaBD"/>
</dbReference>
<dbReference type="InterPro" id="IPR007219">
    <property type="entry name" value="XnlR_reg_dom"/>
</dbReference>
<dbReference type="Proteomes" id="UP000807342">
    <property type="component" value="Unassembled WGS sequence"/>
</dbReference>
<feature type="domain" description="Zn(2)-C6 fungal-type" evidence="5">
    <location>
        <begin position="13"/>
        <end position="44"/>
    </location>
</feature>
<keyword evidence="2" id="KW-0479">Metal-binding</keyword>
<evidence type="ECO:0000256" key="4">
    <source>
        <dbReference type="SAM" id="MobiDB-lite"/>
    </source>
</evidence>
<dbReference type="OrthoDB" id="3364175at2759"/>
<proteinExistence type="predicted"/>
<dbReference type="InterPro" id="IPR050613">
    <property type="entry name" value="Sec_Metabolite_Reg"/>
</dbReference>
<dbReference type="PROSITE" id="PS00463">
    <property type="entry name" value="ZN2_CY6_FUNGAL_1"/>
    <property type="match status" value="1"/>
</dbReference>
<feature type="region of interest" description="Disordered" evidence="4">
    <location>
        <begin position="75"/>
        <end position="128"/>
    </location>
</feature>
<evidence type="ECO:0000256" key="2">
    <source>
        <dbReference type="ARBA" id="ARBA00022723"/>
    </source>
</evidence>
<comment type="caution">
    <text evidence="6">The sequence shown here is derived from an EMBL/GenBank/DDBJ whole genome shotgun (WGS) entry which is preliminary data.</text>
</comment>
<evidence type="ECO:0000259" key="5">
    <source>
        <dbReference type="PROSITE" id="PS50048"/>
    </source>
</evidence>
<gene>
    <name evidence="6" type="ORF">P691DRAFT_736145</name>
</gene>
<dbReference type="SUPFAM" id="SSF57701">
    <property type="entry name" value="Zn2/Cys6 DNA-binding domain"/>
    <property type="match status" value="1"/>
</dbReference>
<dbReference type="GO" id="GO:0006351">
    <property type="term" value="P:DNA-templated transcription"/>
    <property type="evidence" value="ECO:0007669"/>
    <property type="project" value="InterPro"/>
</dbReference>
<dbReference type="GO" id="GO:0005634">
    <property type="term" value="C:nucleus"/>
    <property type="evidence" value="ECO:0007669"/>
    <property type="project" value="UniProtKB-SubCell"/>
</dbReference>
<evidence type="ECO:0000313" key="6">
    <source>
        <dbReference type="EMBL" id="KAF9444653.1"/>
    </source>
</evidence>
<dbReference type="GO" id="GO:0000981">
    <property type="term" value="F:DNA-binding transcription factor activity, RNA polymerase II-specific"/>
    <property type="evidence" value="ECO:0007669"/>
    <property type="project" value="InterPro"/>
</dbReference>
<keyword evidence="7" id="KW-1185">Reference proteome</keyword>
<dbReference type="Pfam" id="PF00172">
    <property type="entry name" value="Zn_clus"/>
    <property type="match status" value="1"/>
</dbReference>
<name>A0A9P6C0R9_9AGAR</name>
<dbReference type="GO" id="GO:0003677">
    <property type="term" value="F:DNA binding"/>
    <property type="evidence" value="ECO:0007669"/>
    <property type="project" value="InterPro"/>
</dbReference>
<dbReference type="AlphaFoldDB" id="A0A9P6C0R9"/>
<reference evidence="6" key="1">
    <citation type="submission" date="2020-11" db="EMBL/GenBank/DDBJ databases">
        <authorList>
            <consortium name="DOE Joint Genome Institute"/>
            <person name="Ahrendt S."/>
            <person name="Riley R."/>
            <person name="Andreopoulos W."/>
            <person name="Labutti K."/>
            <person name="Pangilinan J."/>
            <person name="Ruiz-Duenas F.J."/>
            <person name="Barrasa J.M."/>
            <person name="Sanchez-Garcia M."/>
            <person name="Camarero S."/>
            <person name="Miyauchi S."/>
            <person name="Serrano A."/>
            <person name="Linde D."/>
            <person name="Babiker R."/>
            <person name="Drula E."/>
            <person name="Ayuso-Fernandez I."/>
            <person name="Pacheco R."/>
            <person name="Padilla G."/>
            <person name="Ferreira P."/>
            <person name="Barriuso J."/>
            <person name="Kellner H."/>
            <person name="Castanera R."/>
            <person name="Alfaro M."/>
            <person name="Ramirez L."/>
            <person name="Pisabarro A.G."/>
            <person name="Kuo A."/>
            <person name="Tritt A."/>
            <person name="Lipzen A."/>
            <person name="He G."/>
            <person name="Yan M."/>
            <person name="Ng V."/>
            <person name="Cullen D."/>
            <person name="Martin F."/>
            <person name="Rosso M.-N."/>
            <person name="Henrissat B."/>
            <person name="Hibbett D."/>
            <person name="Martinez A.T."/>
            <person name="Grigoriev I.V."/>
        </authorList>
    </citation>
    <scope>NUCLEOTIDE SEQUENCE</scope>
    <source>
        <strain evidence="6">MF-IS2</strain>
    </source>
</reference>
<keyword evidence="3" id="KW-0539">Nucleus</keyword>
<dbReference type="GO" id="GO:0008270">
    <property type="term" value="F:zinc ion binding"/>
    <property type="evidence" value="ECO:0007669"/>
    <property type="project" value="InterPro"/>
</dbReference>
<sequence>MSESRISSRPIQSCFQCRKRKIKCSKSYPCTPCILRGEGETCREVDRNLLHEHKRSSDKLEELVDRIQKLESTISVLSSRGSPSSESSPRSIRRQLSSSPYSKSPSPTPKRPCSRGISSPTPNHLRVGTPAEEAVMILEDFAMGHKVNRDRATNDFYASPFGTPSSNNEALPTGGLPGSHPWSLFVNSPQEVVHRLLCLLPAQAQIQSLLRFYVQRVDWYSKVIHVPTFMAETNIILSHISDHRYDLVNVDVFGVLLMVLSLAFHFADAALCEQLFLDSPACSQYAQHLYSGAQACLQYTNFIGCHTLEHLQTIVLMSVYQQNHDESDSQWALTGAAIKIAQNLGMSRLGNETGTRQYPPEWRSSIRREVGRRIWWCLVSHDWSHALAHQGTYSIHPSQNHTSLPANIDDNDLVEADVVQSKPLNVHTEMSSFLCRLRFVDIYRQMVDEINSSGYELEAALDMEAKTSSAIGDIKEYFQVVNDTRRNSSRPSTVTSMERTFCQMMGQARLLQLHRPFLFQGYRDSHYVHSRDQCVKAAQLIIQHLGTNGQTENLLRLWSAMSHCFTAAVVLFIDLCYLRRIGTDAEIKERRNEIQLALRLFRSAGPNATPVVQNAVRLLESLMAAEAAEESTLSKGAQQRSTSEDSNCFELIVRRVIMEASQGTRSSAAFQVALYPELTPTLGHSPTPFGFGTPSTTAGSTPEPLLHQQYLDVSKLSPSILLAQDPTVFSGAGMQFDEATMAGLNDFLQANSAASFFA</sequence>
<protein>
    <recommendedName>
        <fullName evidence="5">Zn(2)-C6 fungal-type domain-containing protein</fullName>
    </recommendedName>
</protein>
<dbReference type="SMART" id="SM00906">
    <property type="entry name" value="Fungal_trans"/>
    <property type="match status" value="1"/>
</dbReference>
<dbReference type="Pfam" id="PF04082">
    <property type="entry name" value="Fungal_trans"/>
    <property type="match status" value="1"/>
</dbReference>
<comment type="subcellular location">
    <subcellularLocation>
        <location evidence="1">Nucleus</location>
    </subcellularLocation>
</comment>
<feature type="compositionally biased region" description="Low complexity" evidence="4">
    <location>
        <begin position="75"/>
        <end position="90"/>
    </location>
</feature>
<dbReference type="InterPro" id="IPR036864">
    <property type="entry name" value="Zn2-C6_fun-type_DNA-bd_sf"/>
</dbReference>
<dbReference type="PANTHER" id="PTHR31001:SF76">
    <property type="entry name" value="ZN(2)-C6 FUNGAL-TYPE DOMAIN-CONTAINING PROTEIN"/>
    <property type="match status" value="1"/>
</dbReference>
<dbReference type="PROSITE" id="PS50048">
    <property type="entry name" value="ZN2_CY6_FUNGAL_2"/>
    <property type="match status" value="1"/>
</dbReference>
<organism evidence="6 7">
    <name type="scientific">Macrolepiota fuliginosa MF-IS2</name>
    <dbReference type="NCBI Taxonomy" id="1400762"/>
    <lineage>
        <taxon>Eukaryota</taxon>
        <taxon>Fungi</taxon>
        <taxon>Dikarya</taxon>
        <taxon>Basidiomycota</taxon>
        <taxon>Agaricomycotina</taxon>
        <taxon>Agaricomycetes</taxon>
        <taxon>Agaricomycetidae</taxon>
        <taxon>Agaricales</taxon>
        <taxon>Agaricineae</taxon>
        <taxon>Agaricaceae</taxon>
        <taxon>Macrolepiota</taxon>
    </lineage>
</organism>
<dbReference type="CDD" id="cd12148">
    <property type="entry name" value="fungal_TF_MHR"/>
    <property type="match status" value="1"/>
</dbReference>
<dbReference type="EMBL" id="MU151358">
    <property type="protein sequence ID" value="KAF9444653.1"/>
    <property type="molecule type" value="Genomic_DNA"/>
</dbReference>
<accession>A0A9P6C0R9</accession>
<evidence type="ECO:0000256" key="1">
    <source>
        <dbReference type="ARBA" id="ARBA00004123"/>
    </source>
</evidence>
<dbReference type="CDD" id="cd00067">
    <property type="entry name" value="GAL4"/>
    <property type="match status" value="1"/>
</dbReference>
<dbReference type="PANTHER" id="PTHR31001">
    <property type="entry name" value="UNCHARACTERIZED TRANSCRIPTIONAL REGULATORY PROTEIN"/>
    <property type="match status" value="1"/>
</dbReference>
<evidence type="ECO:0000313" key="7">
    <source>
        <dbReference type="Proteomes" id="UP000807342"/>
    </source>
</evidence>